<dbReference type="InterPro" id="IPR045861">
    <property type="entry name" value="CorA_cytoplasmic_dom"/>
</dbReference>
<keyword evidence="4" id="KW-1003">Cell membrane</keyword>
<dbReference type="InterPro" id="IPR045863">
    <property type="entry name" value="CorA_TM1_TM2"/>
</dbReference>
<evidence type="ECO:0000313" key="14">
    <source>
        <dbReference type="Proteomes" id="UP000308230"/>
    </source>
</evidence>
<feature type="transmembrane region" description="Helical" evidence="12">
    <location>
        <begin position="270"/>
        <end position="290"/>
    </location>
</feature>
<evidence type="ECO:0000256" key="8">
    <source>
        <dbReference type="ARBA" id="ARBA00023065"/>
    </source>
</evidence>
<comment type="caution">
    <text evidence="13">The sequence shown here is derived from an EMBL/GenBank/DDBJ whole genome shotgun (WGS) entry which is preliminary data.</text>
</comment>
<evidence type="ECO:0000256" key="11">
    <source>
        <dbReference type="ARBA" id="ARBA00045497"/>
    </source>
</evidence>
<keyword evidence="8" id="KW-0406">Ion transport</keyword>
<protein>
    <recommendedName>
        <fullName evidence="15">Magnesium transporter CorA</fullName>
    </recommendedName>
</protein>
<evidence type="ECO:0000256" key="7">
    <source>
        <dbReference type="ARBA" id="ARBA00022989"/>
    </source>
</evidence>
<name>A0A5R9EY56_9BACL</name>
<keyword evidence="9 12" id="KW-0472">Membrane</keyword>
<evidence type="ECO:0008006" key="15">
    <source>
        <dbReference type="Google" id="ProtNLM"/>
    </source>
</evidence>
<evidence type="ECO:0000256" key="12">
    <source>
        <dbReference type="SAM" id="Phobius"/>
    </source>
</evidence>
<dbReference type="PANTHER" id="PTHR46494:SF2">
    <property type="entry name" value="MAGNESIUM TRANSPORT PROTEIN CORA"/>
    <property type="match status" value="1"/>
</dbReference>
<dbReference type="EMBL" id="SWLG01000021">
    <property type="protein sequence ID" value="TLS35429.1"/>
    <property type="molecule type" value="Genomic_DNA"/>
</dbReference>
<proteinExistence type="inferred from homology"/>
<evidence type="ECO:0000256" key="6">
    <source>
        <dbReference type="ARBA" id="ARBA00022842"/>
    </source>
</evidence>
<comment type="subcellular location">
    <subcellularLocation>
        <location evidence="1">Cell membrane</location>
        <topology evidence="1">Multi-pass membrane protein</topology>
    </subcellularLocation>
</comment>
<reference evidence="13 14" key="1">
    <citation type="submission" date="2019-04" db="EMBL/GenBank/DDBJ databases">
        <title>Bacillus caeni sp. nov., a bacterium isolated from mangrove sediment.</title>
        <authorList>
            <person name="Huang H."/>
            <person name="Mo K."/>
            <person name="Hu Y."/>
        </authorList>
    </citation>
    <scope>NUCLEOTIDE SEQUENCE [LARGE SCALE GENOMIC DNA]</scope>
    <source>
        <strain evidence="13 14">HB172195</strain>
    </source>
</reference>
<dbReference type="GO" id="GO:0015087">
    <property type="term" value="F:cobalt ion transmembrane transporter activity"/>
    <property type="evidence" value="ECO:0007669"/>
    <property type="project" value="TreeGrafter"/>
</dbReference>
<evidence type="ECO:0000256" key="10">
    <source>
        <dbReference type="ARBA" id="ARBA00034269"/>
    </source>
</evidence>
<dbReference type="InterPro" id="IPR002523">
    <property type="entry name" value="MgTranspt_CorA/ZnTranspt_ZntB"/>
</dbReference>
<keyword evidence="3" id="KW-0813">Transport</keyword>
<evidence type="ECO:0000256" key="5">
    <source>
        <dbReference type="ARBA" id="ARBA00022692"/>
    </source>
</evidence>
<organism evidence="13 14">
    <name type="scientific">Exobacillus caeni</name>
    <dbReference type="NCBI Taxonomy" id="2574798"/>
    <lineage>
        <taxon>Bacteria</taxon>
        <taxon>Bacillati</taxon>
        <taxon>Bacillota</taxon>
        <taxon>Bacilli</taxon>
        <taxon>Bacillales</taxon>
        <taxon>Guptibacillaceae</taxon>
        <taxon>Exobacillus</taxon>
    </lineage>
</organism>
<dbReference type="SUPFAM" id="SSF143865">
    <property type="entry name" value="CorA soluble domain-like"/>
    <property type="match status" value="1"/>
</dbReference>
<dbReference type="PANTHER" id="PTHR46494">
    <property type="entry name" value="CORA FAMILY METAL ION TRANSPORTER (EUROFUNG)"/>
    <property type="match status" value="1"/>
</dbReference>
<keyword evidence="14" id="KW-1185">Reference proteome</keyword>
<dbReference type="Pfam" id="PF01544">
    <property type="entry name" value="CorA"/>
    <property type="match status" value="1"/>
</dbReference>
<dbReference type="CDD" id="cd12821">
    <property type="entry name" value="EcCorA_ZntB-like"/>
    <property type="match status" value="1"/>
</dbReference>
<gene>
    <name evidence="13" type="ORF">FCL54_20235</name>
</gene>
<dbReference type="GO" id="GO:0000287">
    <property type="term" value="F:magnesium ion binding"/>
    <property type="evidence" value="ECO:0007669"/>
    <property type="project" value="TreeGrafter"/>
</dbReference>
<comment type="catalytic activity">
    <reaction evidence="10">
        <text>Mg(2+)(in) = Mg(2+)(out)</text>
        <dbReference type="Rhea" id="RHEA:29827"/>
        <dbReference type="ChEBI" id="CHEBI:18420"/>
    </reaction>
</comment>
<evidence type="ECO:0000256" key="9">
    <source>
        <dbReference type="ARBA" id="ARBA00023136"/>
    </source>
</evidence>
<evidence type="ECO:0000313" key="13">
    <source>
        <dbReference type="EMBL" id="TLS35429.1"/>
    </source>
</evidence>
<dbReference type="Proteomes" id="UP000308230">
    <property type="component" value="Unassembled WGS sequence"/>
</dbReference>
<evidence type="ECO:0000256" key="1">
    <source>
        <dbReference type="ARBA" id="ARBA00004651"/>
    </source>
</evidence>
<accession>A0A5R9EY56</accession>
<evidence type="ECO:0000256" key="2">
    <source>
        <dbReference type="ARBA" id="ARBA00009765"/>
    </source>
</evidence>
<dbReference type="GO" id="GO:0015095">
    <property type="term" value="F:magnesium ion transmembrane transporter activity"/>
    <property type="evidence" value="ECO:0007669"/>
    <property type="project" value="TreeGrafter"/>
</dbReference>
<feature type="transmembrane region" description="Helical" evidence="12">
    <location>
        <begin position="239"/>
        <end position="258"/>
    </location>
</feature>
<comment type="similarity">
    <text evidence="2">Belongs to the CorA metal ion transporter (MIT) (TC 1.A.35) family.</text>
</comment>
<dbReference type="AlphaFoldDB" id="A0A5R9EY56"/>
<dbReference type="Gene3D" id="1.20.58.340">
    <property type="entry name" value="Magnesium transport protein CorA, transmembrane region"/>
    <property type="match status" value="2"/>
</dbReference>
<keyword evidence="5 12" id="KW-0812">Transmembrane</keyword>
<dbReference type="SUPFAM" id="SSF144083">
    <property type="entry name" value="Magnesium transport protein CorA, transmembrane region"/>
    <property type="match status" value="1"/>
</dbReference>
<dbReference type="FunFam" id="1.20.58.340:FF:000004">
    <property type="entry name" value="Magnesium transport protein CorA"/>
    <property type="match status" value="1"/>
</dbReference>
<comment type="function">
    <text evidence="11">Mediates influx of magnesium ions. Alternates between open and closed states. Activated by low cytoplasmic Mg(2+) levels. Inactive when cytoplasmic Mg(2+) levels are high.</text>
</comment>
<sequence>MMRYNFTHWEWYDFDHVDQVEQEKNLLMRENVPEWIKKVQNQREIVSHVDFPGQRNAVMYGSLHINYADKEKNNIVYVYIENNLLITVGMDFSKVKTIDKKSMIKEMDFTDTAPKGFLRIIGEILNSFLIELHPTGEHIKLMHEKISQNKRANHLDQIYKFRFKLLKWDDLNAALKDLQIALQEAFLDQIDDTQEFKYIQKRIQRLDLLNKNYEKDLDTLRDLNNGLVSYRGNEIMKTLTVFTVLITPISALGALWGMNFKYMPELDWKWGYLFALITIVTSSGIIFGWLHKKGWTGNILRGRKKNSYTK</sequence>
<dbReference type="GO" id="GO:0050897">
    <property type="term" value="F:cobalt ion binding"/>
    <property type="evidence" value="ECO:0007669"/>
    <property type="project" value="TreeGrafter"/>
</dbReference>
<keyword evidence="6" id="KW-0460">Magnesium</keyword>
<dbReference type="GO" id="GO:0005886">
    <property type="term" value="C:plasma membrane"/>
    <property type="evidence" value="ECO:0007669"/>
    <property type="project" value="UniProtKB-SubCell"/>
</dbReference>
<evidence type="ECO:0000256" key="4">
    <source>
        <dbReference type="ARBA" id="ARBA00022475"/>
    </source>
</evidence>
<keyword evidence="7 12" id="KW-1133">Transmembrane helix</keyword>
<dbReference type="OrthoDB" id="9803416at2"/>
<dbReference type="RefSeq" id="WP_138128877.1">
    <property type="nucleotide sequence ID" value="NZ_SWLG01000021.1"/>
</dbReference>
<evidence type="ECO:0000256" key="3">
    <source>
        <dbReference type="ARBA" id="ARBA00022448"/>
    </source>
</evidence>